<sequence length="185" mass="19609">MLTIKKYLLAVLVCCSSTLSYSATEISGSIFEVGDTLDGLHIAQLSFTVDPGSIDDVSISFTIDNSSSDTNFSGYMKVFENGDFGTATTSSTPFFGSSVSFDPLAQATYIVAFGRSTFGNSEAEAGYSDSFFASDGESVGWTLTFSDNVENINYLNAPIAVPLPAALPLFFSSLLGLLALRRKSA</sequence>
<reference evidence="3 4" key="1">
    <citation type="submission" date="2016-11" db="EMBL/GenBank/DDBJ databases">
        <title>Trade-off between light-utilization and light-protection in marine flavobacteria.</title>
        <authorList>
            <person name="Kumagai Y."/>
        </authorList>
    </citation>
    <scope>NUCLEOTIDE SEQUENCE [LARGE SCALE GENOMIC DNA]</scope>
    <source>
        <strain evidence="3 4">NBRC 107125</strain>
    </source>
</reference>
<dbReference type="RefSeq" id="WP_085757350.1">
    <property type="nucleotide sequence ID" value="NZ_CP019343.1"/>
</dbReference>
<name>A0A1X9N7T8_9GAMM</name>
<gene>
    <name evidence="3" type="ORF">BST96_03430</name>
</gene>
<evidence type="ECO:0000313" key="3">
    <source>
        <dbReference type="EMBL" id="ARN73241.1"/>
    </source>
</evidence>
<protein>
    <recommendedName>
        <fullName evidence="5">PEP-CTERM protein-sorting domain-containing protein</fullName>
    </recommendedName>
</protein>
<keyword evidence="4" id="KW-1185">Reference proteome</keyword>
<proteinExistence type="predicted"/>
<feature type="transmembrane region" description="Helical" evidence="1">
    <location>
        <begin position="159"/>
        <end position="180"/>
    </location>
</feature>
<dbReference type="AlphaFoldDB" id="A0A1X9N7T8"/>
<organism evidence="3 4">
    <name type="scientific">Oceanicoccus sagamiensis</name>
    <dbReference type="NCBI Taxonomy" id="716816"/>
    <lineage>
        <taxon>Bacteria</taxon>
        <taxon>Pseudomonadati</taxon>
        <taxon>Pseudomonadota</taxon>
        <taxon>Gammaproteobacteria</taxon>
        <taxon>Cellvibrionales</taxon>
        <taxon>Spongiibacteraceae</taxon>
        <taxon>Oceanicoccus</taxon>
    </lineage>
</organism>
<keyword evidence="2" id="KW-0732">Signal</keyword>
<evidence type="ECO:0000256" key="2">
    <source>
        <dbReference type="SAM" id="SignalP"/>
    </source>
</evidence>
<evidence type="ECO:0000256" key="1">
    <source>
        <dbReference type="SAM" id="Phobius"/>
    </source>
</evidence>
<keyword evidence="1" id="KW-0812">Transmembrane</keyword>
<keyword evidence="1" id="KW-0472">Membrane</keyword>
<evidence type="ECO:0000313" key="4">
    <source>
        <dbReference type="Proteomes" id="UP000193450"/>
    </source>
</evidence>
<feature type="signal peptide" evidence="2">
    <location>
        <begin position="1"/>
        <end position="22"/>
    </location>
</feature>
<dbReference type="KEGG" id="osg:BST96_03430"/>
<accession>A0A1X9N7T8</accession>
<dbReference type="Proteomes" id="UP000193450">
    <property type="component" value="Chromosome"/>
</dbReference>
<keyword evidence="1" id="KW-1133">Transmembrane helix</keyword>
<dbReference type="EMBL" id="CP019343">
    <property type="protein sequence ID" value="ARN73241.1"/>
    <property type="molecule type" value="Genomic_DNA"/>
</dbReference>
<feature type="chain" id="PRO_5013185987" description="PEP-CTERM protein-sorting domain-containing protein" evidence="2">
    <location>
        <begin position="23"/>
        <end position="185"/>
    </location>
</feature>
<evidence type="ECO:0008006" key="5">
    <source>
        <dbReference type="Google" id="ProtNLM"/>
    </source>
</evidence>